<keyword evidence="10 15" id="KW-0660">Purine salvage</keyword>
<evidence type="ECO:0000256" key="3">
    <source>
        <dbReference type="ARBA" id="ARBA00004669"/>
    </source>
</evidence>
<proteinExistence type="inferred from homology"/>
<dbReference type="STRING" id="926569.ANT_14170"/>
<dbReference type="InterPro" id="IPR005904">
    <property type="entry name" value="Hxn_phspho_trans"/>
</dbReference>
<comment type="subcellular location">
    <subcellularLocation>
        <location evidence="2 15">Cytoplasm</location>
    </subcellularLocation>
</comment>
<dbReference type="GO" id="GO:0032264">
    <property type="term" value="P:IMP salvage"/>
    <property type="evidence" value="ECO:0007669"/>
    <property type="project" value="UniProtKB-UniPathway"/>
</dbReference>
<dbReference type="PANTHER" id="PTHR43340">
    <property type="entry name" value="HYPOXANTHINE-GUANINE PHOSPHORIBOSYLTRANSFERASE"/>
    <property type="match status" value="1"/>
</dbReference>
<sequence>MWDYREFLGEVLIDSDTLQRRIQELGEQISKDYEGKKLLLVCILRGGVMFLTDLMRSIRIPHAIEFMAVSSYGVGGRHSSGQVRITFDLNTDISEWDVILVEDIIDSGHTLHSVLELLSIRQPKSLSVCALLDKSERREVEIPLKYIGFEIPNKFVFGYGLDIDDFYRNLPFIGVVNLEKYNALIHQQEKE</sequence>
<dbReference type="Proteomes" id="UP000008922">
    <property type="component" value="Chromosome"/>
</dbReference>
<keyword evidence="6 15" id="KW-0963">Cytoplasm</keyword>
<evidence type="ECO:0000256" key="15">
    <source>
        <dbReference type="RuleBase" id="RU364099"/>
    </source>
</evidence>
<name>E8N4T1_ANATU</name>
<evidence type="ECO:0000256" key="5">
    <source>
        <dbReference type="ARBA" id="ARBA00008391"/>
    </source>
</evidence>
<evidence type="ECO:0000256" key="13">
    <source>
        <dbReference type="ARBA" id="ARBA00048811"/>
    </source>
</evidence>
<dbReference type="PANTHER" id="PTHR43340:SF1">
    <property type="entry name" value="HYPOXANTHINE PHOSPHORIBOSYLTRANSFERASE"/>
    <property type="match status" value="1"/>
</dbReference>
<evidence type="ECO:0000259" key="16">
    <source>
        <dbReference type="Pfam" id="PF00156"/>
    </source>
</evidence>
<keyword evidence="18" id="KW-1185">Reference proteome</keyword>
<dbReference type="EMBL" id="AP012029">
    <property type="protein sequence ID" value="BAJ63445.1"/>
    <property type="molecule type" value="Genomic_DNA"/>
</dbReference>
<dbReference type="GO" id="GO:0006166">
    <property type="term" value="P:purine ribonucleoside salvage"/>
    <property type="evidence" value="ECO:0007669"/>
    <property type="project" value="UniProtKB-KW"/>
</dbReference>
<evidence type="ECO:0000256" key="2">
    <source>
        <dbReference type="ARBA" id="ARBA00004496"/>
    </source>
</evidence>
<comment type="catalytic activity">
    <reaction evidence="14">
        <text>IMP + diphosphate = hypoxanthine + 5-phospho-alpha-D-ribose 1-diphosphate</text>
        <dbReference type="Rhea" id="RHEA:17973"/>
        <dbReference type="ChEBI" id="CHEBI:17368"/>
        <dbReference type="ChEBI" id="CHEBI:33019"/>
        <dbReference type="ChEBI" id="CHEBI:58017"/>
        <dbReference type="ChEBI" id="CHEBI:58053"/>
        <dbReference type="EC" id="2.4.2.8"/>
    </reaction>
    <physiologicalReaction direction="right-to-left" evidence="14">
        <dbReference type="Rhea" id="RHEA:17975"/>
    </physiologicalReaction>
</comment>
<evidence type="ECO:0000256" key="4">
    <source>
        <dbReference type="ARBA" id="ARBA00004676"/>
    </source>
</evidence>
<feature type="domain" description="Phosphoribosyltransferase" evidence="16">
    <location>
        <begin position="19"/>
        <end position="163"/>
    </location>
</feature>
<dbReference type="GO" id="GO:0005829">
    <property type="term" value="C:cytosol"/>
    <property type="evidence" value="ECO:0007669"/>
    <property type="project" value="TreeGrafter"/>
</dbReference>
<evidence type="ECO:0000256" key="12">
    <source>
        <dbReference type="ARBA" id="ARBA00022842"/>
    </source>
</evidence>
<dbReference type="GO" id="GO:0046100">
    <property type="term" value="P:hypoxanthine metabolic process"/>
    <property type="evidence" value="ECO:0007669"/>
    <property type="project" value="TreeGrafter"/>
</dbReference>
<evidence type="ECO:0000256" key="1">
    <source>
        <dbReference type="ARBA" id="ARBA00001946"/>
    </source>
</evidence>
<comment type="cofactor">
    <cofactor evidence="1 15">
        <name>Mg(2+)</name>
        <dbReference type="ChEBI" id="CHEBI:18420"/>
    </cofactor>
</comment>
<dbReference type="InterPro" id="IPR029057">
    <property type="entry name" value="PRTase-like"/>
</dbReference>
<dbReference type="GO" id="GO:0006178">
    <property type="term" value="P:guanine salvage"/>
    <property type="evidence" value="ECO:0007669"/>
    <property type="project" value="TreeGrafter"/>
</dbReference>
<evidence type="ECO:0000256" key="7">
    <source>
        <dbReference type="ARBA" id="ARBA00022676"/>
    </source>
</evidence>
<comment type="pathway">
    <text evidence="3 15">Purine metabolism; IMP biosynthesis via salvage pathway; IMP from hypoxanthine: step 1/1.</text>
</comment>
<dbReference type="RefSeq" id="WP_013559827.1">
    <property type="nucleotide sequence ID" value="NC_014960.1"/>
</dbReference>
<dbReference type="GO" id="GO:0032263">
    <property type="term" value="P:GMP salvage"/>
    <property type="evidence" value="ECO:0007669"/>
    <property type="project" value="TreeGrafter"/>
</dbReference>
<dbReference type="GO" id="GO:0004422">
    <property type="term" value="F:hypoxanthine phosphoribosyltransferase activity"/>
    <property type="evidence" value="ECO:0007669"/>
    <property type="project" value="InterPro"/>
</dbReference>
<dbReference type="OrthoDB" id="9802824at2"/>
<dbReference type="InterPro" id="IPR050408">
    <property type="entry name" value="HGPRT"/>
</dbReference>
<dbReference type="GO" id="GO:0000287">
    <property type="term" value="F:magnesium ion binding"/>
    <property type="evidence" value="ECO:0007669"/>
    <property type="project" value="TreeGrafter"/>
</dbReference>
<evidence type="ECO:0000256" key="11">
    <source>
        <dbReference type="ARBA" id="ARBA00022741"/>
    </source>
</evidence>
<dbReference type="InterPro" id="IPR000836">
    <property type="entry name" value="PRTase_dom"/>
</dbReference>
<evidence type="ECO:0000256" key="8">
    <source>
        <dbReference type="ARBA" id="ARBA00022679"/>
    </source>
</evidence>
<evidence type="ECO:0000313" key="18">
    <source>
        <dbReference type="Proteomes" id="UP000008922"/>
    </source>
</evidence>
<comment type="similarity">
    <text evidence="5 15">Belongs to the purine/pyrimidine phosphoribosyltransferase family.</text>
</comment>
<gene>
    <name evidence="17" type="primary">hpt</name>
    <name evidence="17" type="ordered locus">ANT_14170</name>
</gene>
<keyword evidence="7 15" id="KW-0328">Glycosyltransferase</keyword>
<dbReference type="AlphaFoldDB" id="E8N4T1"/>
<accession>E8N4T1</accession>
<keyword evidence="9 15" id="KW-0479">Metal-binding</keyword>
<dbReference type="Pfam" id="PF00156">
    <property type="entry name" value="Pribosyltran"/>
    <property type="match status" value="1"/>
</dbReference>
<evidence type="ECO:0000256" key="14">
    <source>
        <dbReference type="ARBA" id="ARBA00049402"/>
    </source>
</evidence>
<dbReference type="UniPathway" id="UPA00591">
    <property type="reaction ID" value="UER00648"/>
</dbReference>
<dbReference type="CDD" id="cd06223">
    <property type="entry name" value="PRTases_typeI"/>
    <property type="match status" value="1"/>
</dbReference>
<keyword evidence="12 15" id="KW-0460">Magnesium</keyword>
<comment type="pathway">
    <text evidence="4">Purine metabolism; GMP biosynthesis via salvage pathway; GMP from guanine: step 1/1.</text>
</comment>
<dbReference type="GO" id="GO:0000166">
    <property type="term" value="F:nucleotide binding"/>
    <property type="evidence" value="ECO:0007669"/>
    <property type="project" value="UniProtKB-KW"/>
</dbReference>
<evidence type="ECO:0000313" key="17">
    <source>
        <dbReference type="EMBL" id="BAJ63445.1"/>
    </source>
</evidence>
<dbReference type="KEGG" id="atm:ANT_14170"/>
<evidence type="ECO:0000256" key="6">
    <source>
        <dbReference type="ARBA" id="ARBA00022490"/>
    </source>
</evidence>
<dbReference type="GO" id="GO:0052657">
    <property type="term" value="F:guanine phosphoribosyltransferase activity"/>
    <property type="evidence" value="ECO:0007669"/>
    <property type="project" value="UniProtKB-ARBA"/>
</dbReference>
<comment type="catalytic activity">
    <reaction evidence="13">
        <text>GMP + diphosphate = guanine + 5-phospho-alpha-D-ribose 1-diphosphate</text>
        <dbReference type="Rhea" id="RHEA:25424"/>
        <dbReference type="ChEBI" id="CHEBI:16235"/>
        <dbReference type="ChEBI" id="CHEBI:33019"/>
        <dbReference type="ChEBI" id="CHEBI:58017"/>
        <dbReference type="ChEBI" id="CHEBI:58115"/>
        <dbReference type="EC" id="2.4.2.8"/>
    </reaction>
    <physiologicalReaction direction="right-to-left" evidence="13">
        <dbReference type="Rhea" id="RHEA:25426"/>
    </physiologicalReaction>
</comment>
<dbReference type="NCBIfam" id="TIGR01203">
    <property type="entry name" value="HGPRTase"/>
    <property type="match status" value="1"/>
</dbReference>
<dbReference type="HOGENOM" id="CLU_073615_0_0_0"/>
<dbReference type="FunFam" id="3.40.50.2020:FF:000006">
    <property type="entry name" value="Hypoxanthine phosphoribosyltransferase"/>
    <property type="match status" value="1"/>
</dbReference>
<evidence type="ECO:0000256" key="10">
    <source>
        <dbReference type="ARBA" id="ARBA00022726"/>
    </source>
</evidence>
<keyword evidence="8 15" id="KW-0808">Transferase</keyword>
<dbReference type="EC" id="2.4.2.8" evidence="15"/>
<protein>
    <recommendedName>
        <fullName evidence="15">Hypoxanthine phosphoribosyltransferase</fullName>
        <ecNumber evidence="15">2.4.2.8</ecNumber>
    </recommendedName>
</protein>
<organism evidence="17 18">
    <name type="scientific">Anaerolinea thermophila (strain DSM 14523 / JCM 11388 / NBRC 100420 / UNI-1)</name>
    <dbReference type="NCBI Taxonomy" id="926569"/>
    <lineage>
        <taxon>Bacteria</taxon>
        <taxon>Bacillati</taxon>
        <taxon>Chloroflexota</taxon>
        <taxon>Anaerolineae</taxon>
        <taxon>Anaerolineales</taxon>
        <taxon>Anaerolineaceae</taxon>
        <taxon>Anaerolinea</taxon>
    </lineage>
</organism>
<dbReference type="SUPFAM" id="SSF53271">
    <property type="entry name" value="PRTase-like"/>
    <property type="match status" value="1"/>
</dbReference>
<dbReference type="Gene3D" id="3.40.50.2020">
    <property type="match status" value="1"/>
</dbReference>
<keyword evidence="11 15" id="KW-0547">Nucleotide-binding</keyword>
<evidence type="ECO:0000256" key="9">
    <source>
        <dbReference type="ARBA" id="ARBA00022723"/>
    </source>
</evidence>
<reference evidence="17 18" key="1">
    <citation type="submission" date="2010-12" db="EMBL/GenBank/DDBJ databases">
        <title>Whole genome sequence of Anaerolinea thermophila UNI-1.</title>
        <authorList>
            <person name="Narita-Yamada S."/>
            <person name="Kishi E."/>
            <person name="Watanabe Y."/>
            <person name="Takasaki K."/>
            <person name="Ankai A."/>
            <person name="Oguchi A."/>
            <person name="Fukui S."/>
            <person name="Takahashi M."/>
            <person name="Yashiro I."/>
            <person name="Hosoyama A."/>
            <person name="Sekiguchi Y."/>
            <person name="Hanada S."/>
            <person name="Fujita N."/>
        </authorList>
    </citation>
    <scope>NUCLEOTIDE SEQUENCE [LARGE SCALE GENOMIC DNA]</scope>
    <source>
        <strain evidence="18">DSM 14523 / JCM 11388 / NBRC 100420 / UNI-1</strain>
    </source>
</reference>
<dbReference type="eggNOG" id="COG0634">
    <property type="taxonomic scope" value="Bacteria"/>
</dbReference>
<dbReference type="InParanoid" id="E8N4T1"/>